<gene>
    <name evidence="2" type="ORF">C1SCF055_LOCUS38786</name>
</gene>
<evidence type="ECO:0000313" key="4">
    <source>
        <dbReference type="Proteomes" id="UP001152797"/>
    </source>
</evidence>
<protein>
    <submittedName>
        <fullName evidence="2">Uncharacterized protein</fullName>
    </submittedName>
</protein>
<comment type="caution">
    <text evidence="2">The sequence shown here is derived from an EMBL/GenBank/DDBJ whole genome shotgun (WGS) entry which is preliminary data.</text>
</comment>
<evidence type="ECO:0000256" key="1">
    <source>
        <dbReference type="SAM" id="MobiDB-lite"/>
    </source>
</evidence>
<feature type="region of interest" description="Disordered" evidence="1">
    <location>
        <begin position="1"/>
        <end position="21"/>
    </location>
</feature>
<proteinExistence type="predicted"/>
<reference evidence="2" key="1">
    <citation type="submission" date="2022-10" db="EMBL/GenBank/DDBJ databases">
        <authorList>
            <person name="Chen Y."/>
            <person name="Dougan E. K."/>
            <person name="Chan C."/>
            <person name="Rhodes N."/>
            <person name="Thang M."/>
        </authorList>
    </citation>
    <scope>NUCLEOTIDE SEQUENCE</scope>
</reference>
<name>A0A9P1GKL1_9DINO</name>
<dbReference type="EMBL" id="CAMXCT010006057">
    <property type="protein sequence ID" value="CAI4013844.1"/>
    <property type="molecule type" value="Genomic_DNA"/>
</dbReference>
<keyword evidence="4" id="KW-1185">Reference proteome</keyword>
<sequence>MTRGVKKDKADKAMPTTSPSLSLAASSSRYLPLFGQPRGAVRSGPDVAVWNHGQVATGLLGLEKCGGTGWMPRSGITVRHVLPYAKTWTLPRTACCDWLHLLVMSSVSIAHAHLHWLVLQCLDPSSTTSISLCVAAMPTRRAMLAGASQGSRDIRTAFRSAASASVIDLTKEPAATSAKPTSRTLTPLQEATLLQWPEDSLRATCNAWMCMDDDPPPLLLQANLQLLPAAFVESFELQLPPHPDGVQEVRQALAVATAWLDLQQAELTDVTTVGP</sequence>
<reference evidence="3" key="2">
    <citation type="submission" date="2024-04" db="EMBL/GenBank/DDBJ databases">
        <authorList>
            <person name="Chen Y."/>
            <person name="Shah S."/>
            <person name="Dougan E. K."/>
            <person name="Thang M."/>
            <person name="Chan C."/>
        </authorList>
    </citation>
    <scope>NUCLEOTIDE SEQUENCE [LARGE SCALE GENOMIC DNA]</scope>
</reference>
<dbReference type="Proteomes" id="UP001152797">
    <property type="component" value="Unassembled WGS sequence"/>
</dbReference>
<dbReference type="EMBL" id="CAMXCT020006057">
    <property type="protein sequence ID" value="CAL1167219.1"/>
    <property type="molecule type" value="Genomic_DNA"/>
</dbReference>
<dbReference type="EMBL" id="CAMXCT030006057">
    <property type="protein sequence ID" value="CAL4801156.1"/>
    <property type="molecule type" value="Genomic_DNA"/>
</dbReference>
<dbReference type="AlphaFoldDB" id="A0A9P1GKL1"/>
<organism evidence="2">
    <name type="scientific">Cladocopium goreaui</name>
    <dbReference type="NCBI Taxonomy" id="2562237"/>
    <lineage>
        <taxon>Eukaryota</taxon>
        <taxon>Sar</taxon>
        <taxon>Alveolata</taxon>
        <taxon>Dinophyceae</taxon>
        <taxon>Suessiales</taxon>
        <taxon>Symbiodiniaceae</taxon>
        <taxon>Cladocopium</taxon>
    </lineage>
</organism>
<evidence type="ECO:0000313" key="2">
    <source>
        <dbReference type="EMBL" id="CAI4013844.1"/>
    </source>
</evidence>
<accession>A0A9P1GKL1</accession>
<evidence type="ECO:0000313" key="3">
    <source>
        <dbReference type="EMBL" id="CAL1167219.1"/>
    </source>
</evidence>
<feature type="compositionally biased region" description="Basic and acidic residues" evidence="1">
    <location>
        <begin position="1"/>
        <end position="12"/>
    </location>
</feature>